<dbReference type="GeneID" id="25986987"/>
<dbReference type="KEGG" id="tasa:A1Q1_03474"/>
<keyword evidence="2" id="KW-0328">Glycosyltransferase</keyword>
<dbReference type="GO" id="GO:0016020">
    <property type="term" value="C:membrane"/>
    <property type="evidence" value="ECO:0007669"/>
    <property type="project" value="UniProtKB-SubCell"/>
</dbReference>
<evidence type="ECO:0000313" key="11">
    <source>
        <dbReference type="Proteomes" id="UP000002748"/>
    </source>
</evidence>
<keyword evidence="6 8" id="KW-0472">Membrane</keyword>
<evidence type="ECO:0000256" key="1">
    <source>
        <dbReference type="ARBA" id="ARBA00004167"/>
    </source>
</evidence>
<dbReference type="OrthoDB" id="529273at2759"/>
<evidence type="ECO:0000256" key="8">
    <source>
        <dbReference type="SAM" id="Phobius"/>
    </source>
</evidence>
<evidence type="ECO:0000256" key="2">
    <source>
        <dbReference type="ARBA" id="ARBA00022676"/>
    </source>
</evidence>
<reference evidence="10 11" key="1">
    <citation type="journal article" date="2012" name="Eukaryot. Cell">
        <title>Draft genome sequence of CBS 2479, the standard type strain of Trichosporon asahii.</title>
        <authorList>
            <person name="Yang R.Y."/>
            <person name="Li H.T."/>
            <person name="Zhu H."/>
            <person name="Zhou G.P."/>
            <person name="Wang M."/>
            <person name="Wang L."/>
        </authorList>
    </citation>
    <scope>NUCLEOTIDE SEQUENCE [LARGE SCALE GENOMIC DNA]</scope>
    <source>
        <strain evidence="11">ATCC 90039 / CBS 2479 / JCM 2466 / KCTC 7840 / NCYC 2677 / UAMH 7654</strain>
    </source>
</reference>
<gene>
    <name evidence="10" type="ORF">A1Q1_03474</name>
</gene>
<evidence type="ECO:0000256" key="3">
    <source>
        <dbReference type="ARBA" id="ARBA00022679"/>
    </source>
</evidence>
<sequence>MNRPLARLFGVLGVVVLVGFILPSLSRLPRVGWLPDTQEAAVKGPLEPKYPEKHHLTSVLAHAPGFTVFENFRTSANANNRYWRNGTYYIVTDQPWALPANKVMFSGGARDDSHGKPGKVEILSIRLDAISKHVDERNQLGTTLSPAAALAFTEAAEDLPSPMLIAHDDHFIDHYYHWIGELFLGAWRIWNHWALRTGIKPPSFEAIAFSRLLAPDELAKTDLHHSWGWADHAGANEYFMKAFFSPDATIESKTTWDARAATEQLYRIEKAVLADRFAGHAGPSAGWKPWGDVLRVPVDPNWLADLRDVLLKNYRGKVDMRPKSVPRVSYLTRQDTSRRLLDEAHQDLIHALERLQDEGLCELQILHFTDETPFEDQIAHMAATDVLVGVHGNGLTHTLWMSPGPGKAVFEIMAKACSMNDYGPLATAAGVRHWQVFETKGMCEVYECPDRGCDKTFDQLGPNRDDLDVDPKLITDKIRMLVDKHYKN</sequence>
<dbReference type="Proteomes" id="UP000002748">
    <property type="component" value="Unassembled WGS sequence"/>
</dbReference>
<dbReference type="Pfam" id="PF04577">
    <property type="entry name" value="Glyco_transf_61"/>
    <property type="match status" value="1"/>
</dbReference>
<keyword evidence="4 8" id="KW-0812">Transmembrane</keyword>
<evidence type="ECO:0000256" key="4">
    <source>
        <dbReference type="ARBA" id="ARBA00022692"/>
    </source>
</evidence>
<feature type="transmembrane region" description="Helical" evidence="8">
    <location>
        <begin position="6"/>
        <end position="25"/>
    </location>
</feature>
<dbReference type="HOGENOM" id="CLU_662429_0_0_1"/>
<keyword evidence="5 8" id="KW-1133">Transmembrane helix</keyword>
<evidence type="ECO:0000256" key="5">
    <source>
        <dbReference type="ARBA" id="ARBA00022989"/>
    </source>
</evidence>
<feature type="domain" description="Glycosyltransferase 61 catalytic" evidence="9">
    <location>
        <begin position="304"/>
        <end position="404"/>
    </location>
</feature>
<dbReference type="PANTHER" id="PTHR20961:SF38">
    <property type="entry name" value="PROTEIN O-LINKED-MANNOSE BETA-1,4-N-ACETYLGLUCOSAMINYLTRANSFERASE 2"/>
    <property type="match status" value="1"/>
</dbReference>
<organism evidence="10 11">
    <name type="scientific">Trichosporon asahii var. asahii (strain ATCC 90039 / CBS 2479 / JCM 2466 / KCTC 7840 / NBRC 103889/ NCYC 2677 / UAMH 7654)</name>
    <name type="common">Yeast</name>
    <dbReference type="NCBI Taxonomy" id="1186058"/>
    <lineage>
        <taxon>Eukaryota</taxon>
        <taxon>Fungi</taxon>
        <taxon>Dikarya</taxon>
        <taxon>Basidiomycota</taxon>
        <taxon>Agaricomycotina</taxon>
        <taxon>Tremellomycetes</taxon>
        <taxon>Trichosporonales</taxon>
        <taxon>Trichosporonaceae</taxon>
        <taxon>Trichosporon</taxon>
    </lineage>
</organism>
<evidence type="ECO:0000259" key="9">
    <source>
        <dbReference type="Pfam" id="PF04577"/>
    </source>
</evidence>
<evidence type="ECO:0000313" key="10">
    <source>
        <dbReference type="EMBL" id="EJT47697.1"/>
    </source>
</evidence>
<dbReference type="PANTHER" id="PTHR20961">
    <property type="entry name" value="GLYCOSYLTRANSFERASE"/>
    <property type="match status" value="1"/>
</dbReference>
<dbReference type="EMBL" id="ALBS01000233">
    <property type="protein sequence ID" value="EJT47697.1"/>
    <property type="molecule type" value="Genomic_DNA"/>
</dbReference>
<name>J6EXY1_TRIAS</name>
<comment type="caution">
    <text evidence="10">The sequence shown here is derived from an EMBL/GenBank/DDBJ whole genome shotgun (WGS) entry which is preliminary data.</text>
</comment>
<dbReference type="InterPro" id="IPR007657">
    <property type="entry name" value="Glycosyltransferase_61"/>
</dbReference>
<keyword evidence="3" id="KW-0808">Transferase</keyword>
<proteinExistence type="predicted"/>
<dbReference type="VEuPathDB" id="FungiDB:A1Q1_03474"/>
<dbReference type="GO" id="GO:0097363">
    <property type="term" value="F:protein O-acetylglucosaminyltransferase activity"/>
    <property type="evidence" value="ECO:0007669"/>
    <property type="project" value="TreeGrafter"/>
</dbReference>
<dbReference type="AlphaFoldDB" id="J6EXY1"/>
<dbReference type="InterPro" id="IPR049625">
    <property type="entry name" value="Glyco_transf_61_cat"/>
</dbReference>
<evidence type="ECO:0000256" key="7">
    <source>
        <dbReference type="ARBA" id="ARBA00023180"/>
    </source>
</evidence>
<keyword evidence="7" id="KW-0325">Glycoprotein</keyword>
<dbReference type="GO" id="GO:0005783">
    <property type="term" value="C:endoplasmic reticulum"/>
    <property type="evidence" value="ECO:0007669"/>
    <property type="project" value="TreeGrafter"/>
</dbReference>
<dbReference type="RefSeq" id="XP_014178747.1">
    <property type="nucleotide sequence ID" value="XM_014323272.1"/>
</dbReference>
<protein>
    <recommendedName>
        <fullName evidence="9">Glycosyltransferase 61 catalytic domain-containing protein</fullName>
    </recommendedName>
</protein>
<comment type="subcellular location">
    <subcellularLocation>
        <location evidence="1">Membrane</location>
        <topology evidence="1">Single-pass membrane protein</topology>
    </subcellularLocation>
</comment>
<dbReference type="GO" id="GO:0035269">
    <property type="term" value="P:protein O-linked glycosylation via mannose"/>
    <property type="evidence" value="ECO:0007669"/>
    <property type="project" value="TreeGrafter"/>
</dbReference>
<evidence type="ECO:0000256" key="6">
    <source>
        <dbReference type="ARBA" id="ARBA00023136"/>
    </source>
</evidence>
<accession>J6EXY1</accession>